<dbReference type="AlphaFoldDB" id="A0A5N6RQA6"/>
<feature type="compositionally biased region" description="Basic and acidic residues" evidence="1">
    <location>
        <begin position="624"/>
        <end position="678"/>
    </location>
</feature>
<sequence length="733" mass="84096">MQFIFRSLPKPLSHSQSQLIRHRRTFVEDATIKWVRDRGLDHAVEKEKNLRPLLNLKKFIKSEPSKSVPISVIAQNRDSLQIPTRPIDFVRGYPSVFEEFLPGGIRIHPHVRLTPEVLNLDAEEQLVYQSETYKQQAADRVLKLLMISRANRIPLSIIELLKWDLGLPEDYEKTIVPEFPDYFRIVGHRDSAKGSEDTRALELVCWSNELATSVMEKKAMNGKLGYTKGMALAFPMQFSRGFEMDKKWKKWVDEWQKLPYISPYENASHLPPKSDESEKWAVAVLHELLHILVPKKTERDNILCLGEYLGLRSRFKRALLQDSGIFYLSSKIGTYTVVLREGYKRGLLVEDHPLMSMRNQYIHLMNTVKENSKPVSVPGASTQKKKQTGHDEERKGEEEEDIESGEEHEGGLYDSSDAEVEEASDNKYEHEDENESHRGVRRNVADNRGSKARKMNLDAKGHSKKSERKRAGIEEASDDKYEHEDENESRRGVRRNVSDNRGSKARKMNLDAKGPSRKSERRSAGVEEASEREDENESHRGFRRNVSDNRGSRAWKMNLDAKGPSRKPERRRAGVEEASDNRYDHEDDNESHRGFRRNVSDNRGSKARKMNLDAKGPSRKPERRRAGVEEASDNKYEHGDENESHRGFRRNVSDNRGSKARKMNLDVKGHSRKFEGKRAGGKQHGKTMEKVQSKFSKRANMHGGNNVGGSSLERSSLPKSRGRSLPDKRISTS</sequence>
<dbReference type="GO" id="GO:0003723">
    <property type="term" value="F:RNA binding"/>
    <property type="evidence" value="ECO:0007669"/>
    <property type="project" value="InterPro"/>
</dbReference>
<feature type="compositionally biased region" description="Basic and acidic residues" evidence="1">
    <location>
        <begin position="388"/>
        <end position="397"/>
    </location>
</feature>
<dbReference type="PANTHER" id="PTHR31476:SF16">
    <property type="entry name" value="F14O23.23 PROTEIN"/>
    <property type="match status" value="1"/>
</dbReference>
<gene>
    <name evidence="3" type="ORF">FH972_018210</name>
</gene>
<dbReference type="EMBL" id="CM017327">
    <property type="protein sequence ID" value="KAE8100300.1"/>
    <property type="molecule type" value="Genomic_DNA"/>
</dbReference>
<dbReference type="OrthoDB" id="1892230at2759"/>
<dbReference type="Proteomes" id="UP000327013">
    <property type="component" value="Chromosome 7"/>
</dbReference>
<feature type="compositionally biased region" description="Basic and acidic residues" evidence="1">
    <location>
        <begin position="724"/>
        <end position="733"/>
    </location>
</feature>
<reference evidence="3 4" key="1">
    <citation type="submission" date="2019-06" db="EMBL/GenBank/DDBJ databases">
        <title>A chromosomal-level reference genome of Carpinus fangiana (Coryloideae, Betulaceae).</title>
        <authorList>
            <person name="Yang X."/>
            <person name="Wang Z."/>
            <person name="Zhang L."/>
            <person name="Hao G."/>
            <person name="Liu J."/>
            <person name="Yang Y."/>
        </authorList>
    </citation>
    <scope>NUCLEOTIDE SEQUENCE [LARGE SCALE GENOMIC DNA]</scope>
    <source>
        <strain evidence="3">Cfa_2016G</strain>
        <tissue evidence="3">Leaf</tissue>
    </source>
</reference>
<organism evidence="3 4">
    <name type="scientific">Carpinus fangiana</name>
    <dbReference type="NCBI Taxonomy" id="176857"/>
    <lineage>
        <taxon>Eukaryota</taxon>
        <taxon>Viridiplantae</taxon>
        <taxon>Streptophyta</taxon>
        <taxon>Embryophyta</taxon>
        <taxon>Tracheophyta</taxon>
        <taxon>Spermatophyta</taxon>
        <taxon>Magnoliopsida</taxon>
        <taxon>eudicotyledons</taxon>
        <taxon>Gunneridae</taxon>
        <taxon>Pentapetalae</taxon>
        <taxon>rosids</taxon>
        <taxon>fabids</taxon>
        <taxon>Fagales</taxon>
        <taxon>Betulaceae</taxon>
        <taxon>Carpinus</taxon>
    </lineage>
</organism>
<feature type="compositionally biased region" description="Polar residues" evidence="1">
    <location>
        <begin position="708"/>
        <end position="718"/>
    </location>
</feature>
<name>A0A5N6RQA6_9ROSI</name>
<feature type="domain" description="PORR" evidence="2">
    <location>
        <begin position="35"/>
        <end position="369"/>
    </location>
</feature>
<evidence type="ECO:0000256" key="1">
    <source>
        <dbReference type="SAM" id="MobiDB-lite"/>
    </source>
</evidence>
<dbReference type="Pfam" id="PF11955">
    <property type="entry name" value="PORR"/>
    <property type="match status" value="1"/>
</dbReference>
<feature type="compositionally biased region" description="Basic and acidic residues" evidence="1">
    <location>
        <begin position="537"/>
        <end position="551"/>
    </location>
</feature>
<feature type="region of interest" description="Disordered" evidence="1">
    <location>
        <begin position="371"/>
        <end position="733"/>
    </location>
</feature>
<feature type="compositionally biased region" description="Basic and acidic residues" evidence="1">
    <location>
        <begin position="469"/>
        <end position="502"/>
    </location>
</feature>
<accession>A0A5N6RQA6</accession>
<dbReference type="InterPro" id="IPR021099">
    <property type="entry name" value="PORR_domain"/>
</dbReference>
<evidence type="ECO:0000313" key="3">
    <source>
        <dbReference type="EMBL" id="KAE8100300.1"/>
    </source>
</evidence>
<protein>
    <recommendedName>
        <fullName evidence="2">PORR domain-containing protein</fullName>
    </recommendedName>
</protein>
<feature type="compositionally biased region" description="Basic and acidic residues" evidence="1">
    <location>
        <begin position="571"/>
        <end position="604"/>
    </location>
</feature>
<proteinExistence type="predicted"/>
<keyword evidence="4" id="KW-1185">Reference proteome</keyword>
<evidence type="ECO:0000259" key="2">
    <source>
        <dbReference type="Pfam" id="PF11955"/>
    </source>
</evidence>
<dbReference type="InterPro" id="IPR045040">
    <property type="entry name" value="PORR_fam"/>
</dbReference>
<evidence type="ECO:0000313" key="4">
    <source>
        <dbReference type="Proteomes" id="UP000327013"/>
    </source>
</evidence>
<dbReference type="PANTHER" id="PTHR31476">
    <property type="entry name" value="PROTEIN WHAT'S THIS FACTOR 1 HOMOLOG, CHLOROPLASTIC"/>
    <property type="match status" value="1"/>
</dbReference>
<feature type="compositionally biased region" description="Basic and acidic residues" evidence="1">
    <location>
        <begin position="424"/>
        <end position="461"/>
    </location>
</feature>